<name>A0AAD9G1L9_9STRA</name>
<reference evidence="1" key="1">
    <citation type="submission" date="2023-08" db="EMBL/GenBank/DDBJ databases">
        <title>Reference Genome Resource for the Citrus Pathogen Phytophthora citrophthora.</title>
        <authorList>
            <person name="Moller H."/>
            <person name="Coetzee B."/>
            <person name="Rose L.J."/>
            <person name="Van Niekerk J.M."/>
        </authorList>
    </citation>
    <scope>NUCLEOTIDE SEQUENCE</scope>
    <source>
        <strain evidence="1">STE-U-9442</strain>
    </source>
</reference>
<proteinExistence type="predicted"/>
<dbReference type="AlphaFoldDB" id="A0AAD9G1L9"/>
<evidence type="ECO:0000313" key="2">
    <source>
        <dbReference type="Proteomes" id="UP001259832"/>
    </source>
</evidence>
<protein>
    <submittedName>
        <fullName evidence="1">Uncharacterized protein</fullName>
    </submittedName>
</protein>
<organism evidence="1 2">
    <name type="scientific">Phytophthora citrophthora</name>
    <dbReference type="NCBI Taxonomy" id="4793"/>
    <lineage>
        <taxon>Eukaryota</taxon>
        <taxon>Sar</taxon>
        <taxon>Stramenopiles</taxon>
        <taxon>Oomycota</taxon>
        <taxon>Peronosporomycetes</taxon>
        <taxon>Peronosporales</taxon>
        <taxon>Peronosporaceae</taxon>
        <taxon>Phytophthora</taxon>
    </lineage>
</organism>
<evidence type="ECO:0000313" key="1">
    <source>
        <dbReference type="EMBL" id="KAK1929995.1"/>
    </source>
</evidence>
<accession>A0AAD9G1L9</accession>
<dbReference type="Proteomes" id="UP001259832">
    <property type="component" value="Unassembled WGS sequence"/>
</dbReference>
<gene>
    <name evidence="1" type="ORF">P3T76_014492</name>
</gene>
<dbReference type="EMBL" id="JASMQC010000042">
    <property type="protein sequence ID" value="KAK1929995.1"/>
    <property type="molecule type" value="Genomic_DNA"/>
</dbReference>
<sequence length="95" mass="10081">MTGLKAMGPADHLAVPGLVKTTTLSDLQSAQRAHVERLQIALAEMHENTGKANATARAAGRKAHNKKTSVAMTQLRLEISSSTRTFGSTHAVNFA</sequence>
<keyword evidence="2" id="KW-1185">Reference proteome</keyword>
<comment type="caution">
    <text evidence="1">The sequence shown here is derived from an EMBL/GenBank/DDBJ whole genome shotgun (WGS) entry which is preliminary data.</text>
</comment>